<organism evidence="2 3">
    <name type="scientific">Mesorhizobium kowhaii</name>
    <dbReference type="NCBI Taxonomy" id="1300272"/>
    <lineage>
        <taxon>Bacteria</taxon>
        <taxon>Pseudomonadati</taxon>
        <taxon>Pseudomonadota</taxon>
        <taxon>Alphaproteobacteria</taxon>
        <taxon>Hyphomicrobiales</taxon>
        <taxon>Phyllobacteriaceae</taxon>
        <taxon>Mesorhizobium</taxon>
    </lineage>
</organism>
<accession>A0A2W7BWB1</accession>
<evidence type="ECO:0000313" key="3">
    <source>
        <dbReference type="Proteomes" id="UP000248616"/>
    </source>
</evidence>
<keyword evidence="2" id="KW-0238">DNA-binding</keyword>
<dbReference type="RefSeq" id="WP_111547706.1">
    <property type="nucleotide sequence ID" value="NZ_MZXV01000064.1"/>
</dbReference>
<protein>
    <submittedName>
        <fullName evidence="2">DNA-binding protein</fullName>
    </submittedName>
</protein>
<feature type="coiled-coil region" evidence="1">
    <location>
        <begin position="327"/>
        <end position="384"/>
    </location>
</feature>
<proteinExistence type="predicted"/>
<dbReference type="PANTHER" id="PTHR41259">
    <property type="entry name" value="DOUBLE-STRAND BREAK REPAIR RAD50 ATPASE, PUTATIVE-RELATED"/>
    <property type="match status" value="1"/>
</dbReference>
<dbReference type="AlphaFoldDB" id="A0A2W7BWB1"/>
<dbReference type="InterPro" id="IPR027417">
    <property type="entry name" value="P-loop_NTPase"/>
</dbReference>
<gene>
    <name evidence="2" type="ORF">B5V02_30055</name>
</gene>
<dbReference type="GO" id="GO:0003677">
    <property type="term" value="F:DNA binding"/>
    <property type="evidence" value="ECO:0007669"/>
    <property type="project" value="UniProtKB-KW"/>
</dbReference>
<name>A0A2W7BWB1_9HYPH</name>
<sequence>MKLTALRLHNVKRFAGQGVAIENIGDGVNVLSAVNEFGKSTFFEALHALFFQPHTGTPEGVRLLRPYSGGNPVVEADITTSEGRYRLAKQFYGGKLASVIDLDGGRLLAQADEAEAFIGKLIHGGSAGPAGLLWVRQGVTGIERRSKNEEDGEKRVRESLLSSVQGEVEALTGGRRMAEITAACEEELYSLVTSTLRPKSGGLYAAALDERDKLLKDEQRLSAEVTGLRDALDKRRMALARLSELENPEEGATRREAISAAEAAVEAAKSHSEALKAAEAEAALAAIHHDAAQQALDSFRTALKRAADLRQQSTIAQHRRSEVLDRRASAIAENEQAMAEVQAAEQEEREARELLARLDATLLARDAAEQLAGLDNRLLQAEVARTQIEDGEAALAMLAVPERAVEQLQMLEIEIASLRAAHLATLPTLCMEYRDGAADLVTVDAKPLPHAEDQSFAGTVRLDIAGIGALTLRSNRPQQADRTIEDAEAKHRSLLASLGVDSLRTARQRLVEARHKAVELGLARQRLADLAPKGIQQLHEELARLSALGAGDLELKVDPEQIRQRHAAAEQLVATTRNSVREALPLRSHADEAVMAAETAYVTIQAELTSLEVILGPDAAREEKERLLLTEATARQKLREAAGMRAAPLRDGAHDLTSAQAVLRRARSVQDAATQEASQLRVTLADLNGHIRTRSDDAVEEALREATEKLEVAGERARRFEFEKAVLDRLRTTLVAARSTARDLYLKPVMSELRPLLGLLFDDISIVFDENTLLPQTVRRNGQDEDVERLSGGMREQLSVLTRLAFARLLARDGRPTPVILDDALVYSDDDRIERMFDALHRQSHDQQILVFSCRQRAFAKLGGNILQMSNWQPDRS</sequence>
<keyword evidence="1" id="KW-0175">Coiled coil</keyword>
<dbReference type="EMBL" id="MZXV01000064">
    <property type="protein sequence ID" value="PZV34867.1"/>
    <property type="molecule type" value="Genomic_DNA"/>
</dbReference>
<evidence type="ECO:0000313" key="2">
    <source>
        <dbReference type="EMBL" id="PZV34867.1"/>
    </source>
</evidence>
<comment type="caution">
    <text evidence="2">The sequence shown here is derived from an EMBL/GenBank/DDBJ whole genome shotgun (WGS) entry which is preliminary data.</text>
</comment>
<reference evidence="3" key="1">
    <citation type="submission" date="2017-03" db="EMBL/GenBank/DDBJ databases">
        <authorList>
            <person name="Safronova V.I."/>
            <person name="Sazanova A.L."/>
            <person name="Chirak E.R."/>
        </authorList>
    </citation>
    <scope>NUCLEOTIDE SEQUENCE [LARGE SCALE GENOMIC DNA]</scope>
    <source>
        <strain evidence="3">Ach-343</strain>
    </source>
</reference>
<dbReference type="Proteomes" id="UP000248616">
    <property type="component" value="Unassembled WGS sequence"/>
</dbReference>
<dbReference type="Gene3D" id="3.40.50.300">
    <property type="entry name" value="P-loop containing nucleotide triphosphate hydrolases"/>
    <property type="match status" value="2"/>
</dbReference>
<dbReference type="OrthoDB" id="7069379at2"/>
<dbReference type="PANTHER" id="PTHR41259:SF1">
    <property type="entry name" value="DOUBLE-STRAND BREAK REPAIR RAD50 ATPASE, PUTATIVE-RELATED"/>
    <property type="match status" value="1"/>
</dbReference>
<dbReference type="SUPFAM" id="SSF52540">
    <property type="entry name" value="P-loop containing nucleoside triphosphate hydrolases"/>
    <property type="match status" value="1"/>
</dbReference>
<evidence type="ECO:0000256" key="1">
    <source>
        <dbReference type="SAM" id="Coils"/>
    </source>
</evidence>
<keyword evidence="3" id="KW-1185">Reference proteome</keyword>